<gene>
    <name evidence="2" type="ORF">J2S05_000383</name>
</gene>
<keyword evidence="3" id="KW-1185">Reference proteome</keyword>
<evidence type="ECO:0000256" key="1">
    <source>
        <dbReference type="SAM" id="Phobius"/>
    </source>
</evidence>
<protein>
    <submittedName>
        <fullName evidence="2">Uncharacterized protein</fullName>
    </submittedName>
</protein>
<keyword evidence="1" id="KW-0812">Transmembrane</keyword>
<feature type="transmembrane region" description="Helical" evidence="1">
    <location>
        <begin position="7"/>
        <end position="29"/>
    </location>
</feature>
<accession>A0ABT9YCN0</accession>
<keyword evidence="1" id="KW-0472">Membrane</keyword>
<proteinExistence type="predicted"/>
<reference evidence="2 3" key="1">
    <citation type="submission" date="2023-07" db="EMBL/GenBank/DDBJ databases">
        <title>Genomic Encyclopedia of Type Strains, Phase IV (KMG-IV): sequencing the most valuable type-strain genomes for metagenomic binning, comparative biology and taxonomic classification.</title>
        <authorList>
            <person name="Goeker M."/>
        </authorList>
    </citation>
    <scope>NUCLEOTIDE SEQUENCE [LARGE SCALE GENOMIC DNA]</scope>
    <source>
        <strain evidence="2 3">DSM 19154</strain>
    </source>
</reference>
<dbReference type="RefSeq" id="WP_306979400.1">
    <property type="nucleotide sequence ID" value="NZ_JAUSUA010000001.1"/>
</dbReference>
<comment type="caution">
    <text evidence="2">The sequence shown here is derived from an EMBL/GenBank/DDBJ whole genome shotgun (WGS) entry which is preliminary data.</text>
</comment>
<dbReference type="Proteomes" id="UP001225034">
    <property type="component" value="Unassembled WGS sequence"/>
</dbReference>
<sequence>MKSRSNHFIVFLLPVLLMIVMAVGGYLYLKDDQTDEWSNADLKGNMNWSGNQDAQTLELSWEWPAMPTDGMFGDDYIGVTGPVEGLSIELYSSEDIFYEAVGTEVDNGWVVAFPTELDENRSLGNRGRVFIELSDDEQAMEDVQLFLLHTWSHHSPLEFEDATFSEPTFGPATDVPFWVEQIEARSYVN</sequence>
<organism evidence="2 3">
    <name type="scientific">Alkalicoccobacillus murimartini</name>
    <dbReference type="NCBI Taxonomy" id="171685"/>
    <lineage>
        <taxon>Bacteria</taxon>
        <taxon>Bacillati</taxon>
        <taxon>Bacillota</taxon>
        <taxon>Bacilli</taxon>
        <taxon>Bacillales</taxon>
        <taxon>Bacillaceae</taxon>
        <taxon>Alkalicoccobacillus</taxon>
    </lineage>
</organism>
<name>A0ABT9YCN0_9BACI</name>
<keyword evidence="1" id="KW-1133">Transmembrane helix</keyword>
<evidence type="ECO:0000313" key="2">
    <source>
        <dbReference type="EMBL" id="MDQ0205609.1"/>
    </source>
</evidence>
<evidence type="ECO:0000313" key="3">
    <source>
        <dbReference type="Proteomes" id="UP001225034"/>
    </source>
</evidence>
<dbReference type="EMBL" id="JAUSUA010000001">
    <property type="protein sequence ID" value="MDQ0205609.1"/>
    <property type="molecule type" value="Genomic_DNA"/>
</dbReference>